<dbReference type="Gene3D" id="1.10.10.60">
    <property type="entry name" value="Homeodomain-like"/>
    <property type="match status" value="1"/>
</dbReference>
<keyword evidence="6" id="KW-1185">Reference proteome</keyword>
<dbReference type="PANTHER" id="PTHR47894">
    <property type="entry name" value="HTH-TYPE TRANSCRIPTIONAL REGULATOR GADX"/>
    <property type="match status" value="1"/>
</dbReference>
<evidence type="ECO:0000256" key="2">
    <source>
        <dbReference type="ARBA" id="ARBA00023125"/>
    </source>
</evidence>
<dbReference type="InterPro" id="IPR009057">
    <property type="entry name" value="Homeodomain-like_sf"/>
</dbReference>
<accession>A0ABS0GF22</accession>
<protein>
    <submittedName>
        <fullName evidence="5">Helix-turn-helix transcriptional regulator</fullName>
    </submittedName>
</protein>
<keyword evidence="2" id="KW-0238">DNA-binding</keyword>
<evidence type="ECO:0000256" key="3">
    <source>
        <dbReference type="ARBA" id="ARBA00023163"/>
    </source>
</evidence>
<dbReference type="PROSITE" id="PS01124">
    <property type="entry name" value="HTH_ARAC_FAMILY_2"/>
    <property type="match status" value="1"/>
</dbReference>
<dbReference type="SMART" id="SM00342">
    <property type="entry name" value="HTH_ARAC"/>
    <property type="match status" value="1"/>
</dbReference>
<sequence>MGSCANWIAIDILDYLKQRGVRPEIILLHSGITTDELECNNGRLNQQQYWAFLTSLLNYKSLFYEYLIEQRHSPETIHFVYQRYPELIGLCLNSPDVATALQNFVENRVLIEDTNRLTLQYCQNYWQIELDNEQPDNILSLGAISNFILIYNLLGFYCQIPHVKINISHVPSSYQHHFNQFFNDQCEYNHHTQSMLVYKDSLTIKNSQFNHSLYQLQKIEIKKKCFTNKASEPWDSIVAELVEKLIEQPVPTTNSQLLVKVCRQLNISRWTLNQRLQHNHTHFTKVVHQVRIKKACDLLINTNLPMLEISQRLGLSSQAVFSRLFKSSLNCSPLVYRRCHQDN</sequence>
<keyword evidence="3" id="KW-0804">Transcription</keyword>
<gene>
    <name evidence="5" type="ORF">I1A42_10380</name>
</gene>
<dbReference type="InterPro" id="IPR018060">
    <property type="entry name" value="HTH_AraC"/>
</dbReference>
<dbReference type="Pfam" id="PF12833">
    <property type="entry name" value="HTH_18"/>
    <property type="match status" value="1"/>
</dbReference>
<reference evidence="5 6" key="1">
    <citation type="submission" date="2020-11" db="EMBL/GenBank/DDBJ databases">
        <title>Vibrio nitrifigilis sp. nov., a marine nitrogen-fixing bacterium isolated from the lagoon sediment of an islet inside an atoll.</title>
        <authorList>
            <person name="Wang L.-T."/>
            <person name="Shieh W.Y."/>
        </authorList>
    </citation>
    <scope>NUCLEOTIDE SEQUENCE [LARGE SCALE GENOMIC DNA]</scope>
    <source>
        <strain evidence="5 6">NFV-1</strain>
    </source>
</reference>
<dbReference type="PROSITE" id="PS00041">
    <property type="entry name" value="HTH_ARAC_FAMILY_1"/>
    <property type="match status" value="1"/>
</dbReference>
<keyword evidence="1" id="KW-0805">Transcription regulation</keyword>
<name>A0ABS0GF22_9VIBR</name>
<dbReference type="SUPFAM" id="SSF46689">
    <property type="entry name" value="Homeodomain-like"/>
    <property type="match status" value="1"/>
</dbReference>
<dbReference type="PANTHER" id="PTHR47894:SF1">
    <property type="entry name" value="HTH-TYPE TRANSCRIPTIONAL REGULATOR VQSM"/>
    <property type="match status" value="1"/>
</dbReference>
<comment type="caution">
    <text evidence="5">The sequence shown here is derived from an EMBL/GenBank/DDBJ whole genome shotgun (WGS) entry which is preliminary data.</text>
</comment>
<evidence type="ECO:0000313" key="5">
    <source>
        <dbReference type="EMBL" id="MBF9000972.1"/>
    </source>
</evidence>
<evidence type="ECO:0000256" key="1">
    <source>
        <dbReference type="ARBA" id="ARBA00023015"/>
    </source>
</evidence>
<evidence type="ECO:0000259" key="4">
    <source>
        <dbReference type="PROSITE" id="PS01124"/>
    </source>
</evidence>
<feature type="domain" description="HTH araC/xylS-type" evidence="4">
    <location>
        <begin position="240"/>
        <end position="339"/>
    </location>
</feature>
<dbReference type="InterPro" id="IPR018062">
    <property type="entry name" value="HTH_AraC-typ_CS"/>
</dbReference>
<dbReference type="RefSeq" id="WP_196123435.1">
    <property type="nucleotide sequence ID" value="NZ_JADPMR010000001.1"/>
</dbReference>
<dbReference type="EMBL" id="JADPMR010000001">
    <property type="protein sequence ID" value="MBF9000972.1"/>
    <property type="molecule type" value="Genomic_DNA"/>
</dbReference>
<proteinExistence type="predicted"/>
<evidence type="ECO:0000313" key="6">
    <source>
        <dbReference type="Proteomes" id="UP000597206"/>
    </source>
</evidence>
<dbReference type="Proteomes" id="UP000597206">
    <property type="component" value="Unassembled WGS sequence"/>
</dbReference>
<organism evidence="5 6">
    <name type="scientific">Vibrio nitrifigilis</name>
    <dbReference type="NCBI Taxonomy" id="2789781"/>
    <lineage>
        <taxon>Bacteria</taxon>
        <taxon>Pseudomonadati</taxon>
        <taxon>Pseudomonadota</taxon>
        <taxon>Gammaproteobacteria</taxon>
        <taxon>Vibrionales</taxon>
        <taxon>Vibrionaceae</taxon>
        <taxon>Vibrio</taxon>
    </lineage>
</organism>